<protein>
    <recommendedName>
        <fullName evidence="3">BTB domain-containing protein</fullName>
    </recommendedName>
</protein>
<proteinExistence type="predicted"/>
<dbReference type="Proteomes" id="UP000663671">
    <property type="component" value="Chromosome 1"/>
</dbReference>
<dbReference type="VEuPathDB" id="FungiDB:I7I51_01996"/>
<dbReference type="InterPro" id="IPR011333">
    <property type="entry name" value="SKP1/BTB/POZ_sf"/>
</dbReference>
<gene>
    <name evidence="1" type="ORF">I7I51_01996</name>
</gene>
<dbReference type="EMBL" id="CP069114">
    <property type="protein sequence ID" value="QSS64921.1"/>
    <property type="molecule type" value="Genomic_DNA"/>
</dbReference>
<accession>A0A8A1MG40</accession>
<evidence type="ECO:0000313" key="2">
    <source>
        <dbReference type="Proteomes" id="UP000663671"/>
    </source>
</evidence>
<dbReference type="PANTHER" id="PTHR47843:SF2">
    <property type="entry name" value="BTB DOMAIN-CONTAINING PROTEIN"/>
    <property type="match status" value="1"/>
</dbReference>
<dbReference type="OrthoDB" id="4173637at2759"/>
<dbReference type="AlphaFoldDB" id="A0A8A1MG40"/>
<evidence type="ECO:0008006" key="3">
    <source>
        <dbReference type="Google" id="ProtNLM"/>
    </source>
</evidence>
<name>A0A8A1MG40_AJECA</name>
<evidence type="ECO:0000313" key="1">
    <source>
        <dbReference type="EMBL" id="QSS64921.1"/>
    </source>
</evidence>
<organism evidence="1 2">
    <name type="scientific">Ajellomyces capsulatus</name>
    <name type="common">Darling's disease fungus</name>
    <name type="synonym">Histoplasma capsulatum</name>
    <dbReference type="NCBI Taxonomy" id="5037"/>
    <lineage>
        <taxon>Eukaryota</taxon>
        <taxon>Fungi</taxon>
        <taxon>Dikarya</taxon>
        <taxon>Ascomycota</taxon>
        <taxon>Pezizomycotina</taxon>
        <taxon>Eurotiomycetes</taxon>
        <taxon>Eurotiomycetidae</taxon>
        <taxon>Onygenales</taxon>
        <taxon>Ajellomycetaceae</taxon>
        <taxon>Histoplasma</taxon>
    </lineage>
</organism>
<dbReference type="Gene3D" id="3.30.710.10">
    <property type="entry name" value="Potassium Channel Kv1.1, Chain A"/>
    <property type="match status" value="1"/>
</dbReference>
<dbReference type="PANTHER" id="PTHR47843">
    <property type="entry name" value="BTB DOMAIN-CONTAINING PROTEIN-RELATED"/>
    <property type="match status" value="1"/>
</dbReference>
<reference evidence="1" key="1">
    <citation type="submission" date="2021-01" db="EMBL/GenBank/DDBJ databases">
        <title>Chromosome-level genome assembly of a human fungal pathogen reveals clustering of transcriptionally co-regulated genes.</title>
        <authorList>
            <person name="Voorhies M."/>
            <person name="Cohen S."/>
            <person name="Shea T.P."/>
            <person name="Petrus S."/>
            <person name="Munoz J.F."/>
            <person name="Poplawski S."/>
            <person name="Goldman W.E."/>
            <person name="Michael T."/>
            <person name="Cuomo C.A."/>
            <person name="Sil A."/>
            <person name="Beyhan S."/>
        </authorList>
    </citation>
    <scope>NUCLEOTIDE SEQUENCE</scope>
    <source>
        <strain evidence="1">WU24</strain>
    </source>
</reference>
<sequence length="284" mass="31854">MHVGRTLESSNLSSIIRLSPYEFLVGADRTRMVIHDSIVQNLSEPLSALIHNGQMKESISGGGPLDDVDVDTFTGFCEFAYTGVYNTPTEYPEEMSIITQSFTNIETIAGSDAEFGKVQEDNEVFDSWSGKKGRKKSNWAGPISPTVYTVYPYEQLRKSFRARSFSGAEASVSPHPCILFHAKLYVFATTYLIEPLQIQCLKSLHRDLCGFSLNRETTSLILDLLDFTYAHTGRYEPGGRSLLRNLVIHYVACEVRTLLDDDRLQMLLDADGEMGSDLVWRLAK</sequence>